<organism evidence="8 9">
    <name type="scientific">Rozella allomycis (strain CSF55)</name>
    <dbReference type="NCBI Taxonomy" id="988480"/>
    <lineage>
        <taxon>Eukaryota</taxon>
        <taxon>Fungi</taxon>
        <taxon>Fungi incertae sedis</taxon>
        <taxon>Cryptomycota</taxon>
        <taxon>Cryptomycota incertae sedis</taxon>
        <taxon>Rozella</taxon>
    </lineage>
</organism>
<dbReference type="HOGENOM" id="CLU_454273_0_0_1"/>
<evidence type="ECO:0000256" key="3">
    <source>
        <dbReference type="ARBA" id="ARBA00022741"/>
    </source>
</evidence>
<feature type="domain" description="Protein kinase" evidence="7">
    <location>
        <begin position="134"/>
        <end position="383"/>
    </location>
</feature>
<gene>
    <name evidence="8" type="ORF">O9G_001007</name>
</gene>
<dbReference type="InterPro" id="IPR017441">
    <property type="entry name" value="Protein_kinase_ATP_BS"/>
</dbReference>
<dbReference type="GO" id="GO:0005524">
    <property type="term" value="F:ATP binding"/>
    <property type="evidence" value="ECO:0007669"/>
    <property type="project" value="UniProtKB-UniRule"/>
</dbReference>
<dbReference type="InterPro" id="IPR011009">
    <property type="entry name" value="Kinase-like_dom_sf"/>
</dbReference>
<dbReference type="PANTHER" id="PTHR46716:SF1">
    <property type="entry name" value="MITOGEN-ACTIVATED PROTEIN KINASE KINASE KINASE 7"/>
    <property type="match status" value="1"/>
</dbReference>
<evidence type="ECO:0000256" key="4">
    <source>
        <dbReference type="ARBA" id="ARBA00022777"/>
    </source>
</evidence>
<dbReference type="Gene3D" id="3.30.200.20">
    <property type="entry name" value="Phosphorylase Kinase, domain 1"/>
    <property type="match status" value="1"/>
</dbReference>
<evidence type="ECO:0000256" key="1">
    <source>
        <dbReference type="ARBA" id="ARBA00022527"/>
    </source>
</evidence>
<evidence type="ECO:0000256" key="6">
    <source>
        <dbReference type="PROSITE-ProRule" id="PRU10141"/>
    </source>
</evidence>
<dbReference type="OrthoDB" id="10261027at2759"/>
<dbReference type="Proteomes" id="UP000030755">
    <property type="component" value="Unassembled WGS sequence"/>
</dbReference>
<evidence type="ECO:0000256" key="2">
    <source>
        <dbReference type="ARBA" id="ARBA00022679"/>
    </source>
</evidence>
<dbReference type="PANTHER" id="PTHR46716">
    <property type="entry name" value="MITOGEN-ACTIVATED PROTEIN KINASE KINASE KINASE 7"/>
    <property type="match status" value="1"/>
</dbReference>
<dbReference type="GO" id="GO:0006955">
    <property type="term" value="P:immune response"/>
    <property type="evidence" value="ECO:0007669"/>
    <property type="project" value="TreeGrafter"/>
</dbReference>
<keyword evidence="9" id="KW-1185">Reference proteome</keyword>
<keyword evidence="3 6" id="KW-0547">Nucleotide-binding</keyword>
<feature type="binding site" evidence="6">
    <location>
        <position position="161"/>
    </location>
    <ligand>
        <name>ATP</name>
        <dbReference type="ChEBI" id="CHEBI:30616"/>
    </ligand>
</feature>
<protein>
    <submittedName>
        <fullName evidence="8">Protein kinase, ATP binding site domain-containing protein</fullName>
    </submittedName>
</protein>
<dbReference type="SUPFAM" id="SSF56112">
    <property type="entry name" value="Protein kinase-like (PK-like)"/>
    <property type="match status" value="1"/>
</dbReference>
<evidence type="ECO:0000313" key="8">
    <source>
        <dbReference type="EMBL" id="EPZ31096.1"/>
    </source>
</evidence>
<dbReference type="InterPro" id="IPR000719">
    <property type="entry name" value="Prot_kinase_dom"/>
</dbReference>
<dbReference type="SMART" id="SM00220">
    <property type="entry name" value="S_TKc"/>
    <property type="match status" value="1"/>
</dbReference>
<dbReference type="AlphaFoldDB" id="A0A075AMZ5"/>
<proteinExistence type="predicted"/>
<dbReference type="PROSITE" id="PS00107">
    <property type="entry name" value="PROTEIN_KINASE_ATP"/>
    <property type="match status" value="1"/>
</dbReference>
<dbReference type="EMBL" id="KE561300">
    <property type="protein sequence ID" value="EPZ31096.1"/>
    <property type="molecule type" value="Genomic_DNA"/>
</dbReference>
<dbReference type="Pfam" id="PF00069">
    <property type="entry name" value="Pkinase"/>
    <property type="match status" value="1"/>
</dbReference>
<dbReference type="Gene3D" id="1.10.510.10">
    <property type="entry name" value="Transferase(Phosphotransferase) domain 1"/>
    <property type="match status" value="1"/>
</dbReference>
<dbReference type="GO" id="GO:0007254">
    <property type="term" value="P:JNK cascade"/>
    <property type="evidence" value="ECO:0007669"/>
    <property type="project" value="TreeGrafter"/>
</dbReference>
<keyword evidence="4 8" id="KW-0418">Kinase</keyword>
<dbReference type="GO" id="GO:0004709">
    <property type="term" value="F:MAP kinase kinase kinase activity"/>
    <property type="evidence" value="ECO:0007669"/>
    <property type="project" value="TreeGrafter"/>
</dbReference>
<accession>A0A075AMZ5</accession>
<keyword evidence="2" id="KW-0808">Transferase</keyword>
<reference evidence="8 9" key="1">
    <citation type="journal article" date="2013" name="Curr. Biol.">
        <title>Shared signatures of parasitism and phylogenomics unite Cryptomycota and microsporidia.</title>
        <authorList>
            <person name="James T.Y."/>
            <person name="Pelin A."/>
            <person name="Bonen L."/>
            <person name="Ahrendt S."/>
            <person name="Sain D."/>
            <person name="Corradi N."/>
            <person name="Stajich J.E."/>
        </authorList>
    </citation>
    <scope>NUCLEOTIDE SEQUENCE [LARGE SCALE GENOMIC DNA]</scope>
    <source>
        <strain evidence="8 9">CSF55</strain>
    </source>
</reference>
<keyword evidence="5 6" id="KW-0067">ATP-binding</keyword>
<evidence type="ECO:0000313" key="9">
    <source>
        <dbReference type="Proteomes" id="UP000030755"/>
    </source>
</evidence>
<dbReference type="STRING" id="988480.A0A075AMZ5"/>
<dbReference type="PROSITE" id="PS50011">
    <property type="entry name" value="PROTEIN_KINASE_DOM"/>
    <property type="match status" value="1"/>
</dbReference>
<evidence type="ECO:0000259" key="7">
    <source>
        <dbReference type="PROSITE" id="PS50011"/>
    </source>
</evidence>
<evidence type="ECO:0000256" key="5">
    <source>
        <dbReference type="ARBA" id="ARBA00022840"/>
    </source>
</evidence>
<sequence length="601" mass="69073">MGATALLYVFKSDSNSSKNNGISPNAEKVTPSIDSVDEANNIFRVSSREIINPIDQNQEFEVSSRVNDEKSEVSNTVVVAEEPLNIATSEAKVHTKHEVSPSKMLPEVNCQKMTEKEVFDALFSHEYKFSSQDFSEKEKVGEGKYGEVYKATIRGCTIAMKCGSTVVSEYNFYKDVKGEEIEELLPLYGSVTMDDRTCVLMKYVPDGDLSKFQYSDDILQETLLAAKQIATGIKKLHDRGYIMMDLKPLNILYDKTEKKIYLIDFGQITDISSGNLWHKGSFYFISPEQFNTFVGSRSCLDFESDVWAFGQTLRHMIKPPNVSIAYTDDKYNNIYEILENGPTPNWSSLPKPLNTLVRDCTHVIDVKRPTMNQVIERLEHMIKNGKDTPDTPVMIFESLDSALKSSRESFTNNFASKTKDFKIYHSQYLNSLNMMTSHKEFIDFEYLNIEKSLRIIFNREKEIFENNENRAGEYGFYSAKLGDQNVFLYSIKCDSNMKEINDSIEDIQKISIMNERTLKSLKEIYDDEDMKPRRQFREISKLCRFGELLNAGKILGFSMAVSSTERISKLFIVVEAKSPTDDYKKLMEKYEILKKQFEDYD</sequence>
<name>A0A075AMZ5_ROZAC</name>
<keyword evidence="1" id="KW-0723">Serine/threonine-protein kinase</keyword>